<name>A0A4Y7I7E0_PAPSO</name>
<proteinExistence type="predicted"/>
<dbReference type="AlphaFoldDB" id="A0A4Y7I7E0"/>
<dbReference type="Gramene" id="RZC43428">
    <property type="protein sequence ID" value="RZC43428"/>
    <property type="gene ID" value="C5167_036365"/>
</dbReference>
<keyword evidence="3" id="KW-1185">Reference proteome</keyword>
<accession>A0A4Y7I7E0</accession>
<evidence type="ECO:0000256" key="1">
    <source>
        <dbReference type="SAM" id="MobiDB-lite"/>
    </source>
</evidence>
<organism evidence="2 3">
    <name type="scientific">Papaver somniferum</name>
    <name type="common">Opium poppy</name>
    <dbReference type="NCBI Taxonomy" id="3469"/>
    <lineage>
        <taxon>Eukaryota</taxon>
        <taxon>Viridiplantae</taxon>
        <taxon>Streptophyta</taxon>
        <taxon>Embryophyta</taxon>
        <taxon>Tracheophyta</taxon>
        <taxon>Spermatophyta</taxon>
        <taxon>Magnoliopsida</taxon>
        <taxon>Ranunculales</taxon>
        <taxon>Papaveraceae</taxon>
        <taxon>Papaveroideae</taxon>
        <taxon>Papaver</taxon>
    </lineage>
</organism>
<evidence type="ECO:0000313" key="3">
    <source>
        <dbReference type="Proteomes" id="UP000316621"/>
    </source>
</evidence>
<dbReference type="Proteomes" id="UP000316621">
    <property type="component" value="Chromosome 1"/>
</dbReference>
<feature type="region of interest" description="Disordered" evidence="1">
    <location>
        <begin position="1"/>
        <end position="27"/>
    </location>
</feature>
<gene>
    <name evidence="2" type="ORF">C5167_036365</name>
</gene>
<feature type="compositionally biased region" description="Polar residues" evidence="1">
    <location>
        <begin position="1"/>
        <end position="11"/>
    </location>
</feature>
<protein>
    <submittedName>
        <fullName evidence="2">Uncharacterized protein</fullName>
    </submittedName>
</protein>
<dbReference type="EMBL" id="CM010715">
    <property type="protein sequence ID" value="RZC43428.1"/>
    <property type="molecule type" value="Genomic_DNA"/>
</dbReference>
<reference evidence="2 3" key="1">
    <citation type="journal article" date="2018" name="Science">
        <title>The opium poppy genome and morphinan production.</title>
        <authorList>
            <person name="Guo L."/>
            <person name="Winzer T."/>
            <person name="Yang X."/>
            <person name="Li Y."/>
            <person name="Ning Z."/>
            <person name="He Z."/>
            <person name="Teodor R."/>
            <person name="Lu Y."/>
            <person name="Bowser T.A."/>
            <person name="Graham I.A."/>
            <person name="Ye K."/>
        </authorList>
    </citation>
    <scope>NUCLEOTIDE SEQUENCE [LARGE SCALE GENOMIC DNA]</scope>
    <source>
        <strain evidence="3">cv. HN1</strain>
        <tissue evidence="2">Leaves</tissue>
    </source>
</reference>
<sequence length="78" mass="8533">MQSVSKSQYGTRNNRILNPRRRNSVDSGEFITTATVRSQPQNSQVAASSQSLVVRPAIVPVPLIGLDRPRSTLCMVGH</sequence>
<evidence type="ECO:0000313" key="2">
    <source>
        <dbReference type="EMBL" id="RZC43428.1"/>
    </source>
</evidence>